<sequence length="546" mass="60800">MIFDEMINNKDFKKTEIKDIIDKDFSVPNQPIFFVDYTNLSERFIEEQIVRHRLVPIMQRAKVDIGCCAWEGTSEKNGTERSRLSVKDVVPWCTVGGGKIDVSLMTSKLQKKSKSKGVAANIALMRMLEVKKSIQGKNQYEQYVSQTVCYMVSVLAFSRWGMLRSLDALVALLISPTIVYRLTLSKPQDAAMGLHLKIEYATDLLTMEWVLSEYIKGYVHEQRQLIPANIICPDSVNPFDWAPLNFDGSKWTAFSKQYNFGFLFRTTSDELMRVCKRHKIASLGQPLEFLPGMPLVIKHTSILLEPNYKTGIASIQTILREKSMQGKPPNSAESGLDIVHPYIAVIGTISTPLIVMKDMGEPLSDLMQKLSFRRSWAQSAVLRRAFLTQVGISALNLVDNVQVCHNDIRPPNIAVLGDNFCLVDFDMCRNCVPTAVVSAFVPTLPETPGDSAQMMCFSVAQIVLCVFMLNSPTVFSVGDVTEALSIWRESRDSSSKIDGEFEGWVQSKGGALLEFVSALRGSAAWPPGVMVDCKGYSAAVLESALA</sequence>
<accession>A0A7S0M7Y3</accession>
<reference evidence="1" key="1">
    <citation type="submission" date="2021-01" db="EMBL/GenBank/DDBJ databases">
        <authorList>
            <person name="Corre E."/>
            <person name="Pelletier E."/>
            <person name="Niang G."/>
            <person name="Scheremetjew M."/>
            <person name="Finn R."/>
            <person name="Kale V."/>
            <person name="Holt S."/>
            <person name="Cochrane G."/>
            <person name="Meng A."/>
            <person name="Brown T."/>
            <person name="Cohen L."/>
        </authorList>
    </citation>
    <scope>NUCLEOTIDE SEQUENCE</scope>
    <source>
        <strain evidence="1">CCAP979/52</strain>
    </source>
</reference>
<proteinExistence type="predicted"/>
<dbReference type="AlphaFoldDB" id="A0A7S0M7Y3"/>
<protein>
    <recommendedName>
        <fullName evidence="2">Protein kinase domain-containing protein</fullName>
    </recommendedName>
</protein>
<evidence type="ECO:0000313" key="1">
    <source>
        <dbReference type="EMBL" id="CAD8633969.1"/>
    </source>
</evidence>
<dbReference type="InterPro" id="IPR011009">
    <property type="entry name" value="Kinase-like_dom_sf"/>
</dbReference>
<dbReference type="EMBL" id="HBEZ01020984">
    <property type="protein sequence ID" value="CAD8633969.1"/>
    <property type="molecule type" value="Transcribed_RNA"/>
</dbReference>
<name>A0A7S0M7Y3_9CRYP</name>
<organism evidence="1">
    <name type="scientific">Cryptomonas curvata</name>
    <dbReference type="NCBI Taxonomy" id="233186"/>
    <lineage>
        <taxon>Eukaryota</taxon>
        <taxon>Cryptophyceae</taxon>
        <taxon>Cryptomonadales</taxon>
        <taxon>Cryptomonadaceae</taxon>
        <taxon>Cryptomonas</taxon>
    </lineage>
</organism>
<evidence type="ECO:0008006" key="2">
    <source>
        <dbReference type="Google" id="ProtNLM"/>
    </source>
</evidence>
<dbReference type="SUPFAM" id="SSF56112">
    <property type="entry name" value="Protein kinase-like (PK-like)"/>
    <property type="match status" value="1"/>
</dbReference>
<gene>
    <name evidence="1" type="ORF">CCUR1050_LOCUS11650</name>
</gene>